<feature type="transmembrane region" description="Helical" evidence="9">
    <location>
        <begin position="424"/>
        <end position="441"/>
    </location>
</feature>
<dbReference type="GO" id="GO:0015250">
    <property type="term" value="F:water channel activity"/>
    <property type="evidence" value="ECO:0007669"/>
    <property type="project" value="TreeGrafter"/>
</dbReference>
<evidence type="ECO:0000313" key="12">
    <source>
        <dbReference type="EMBL" id="CAL4762246.1"/>
    </source>
</evidence>
<reference evidence="10" key="1">
    <citation type="submission" date="2022-10" db="EMBL/GenBank/DDBJ databases">
        <authorList>
            <person name="Chen Y."/>
            <person name="Dougan E. K."/>
            <person name="Chan C."/>
            <person name="Rhodes N."/>
            <person name="Thang M."/>
        </authorList>
    </citation>
    <scope>NUCLEOTIDE SEQUENCE</scope>
</reference>
<evidence type="ECO:0000313" key="11">
    <source>
        <dbReference type="EMBL" id="CAL1128309.1"/>
    </source>
</evidence>
<keyword evidence="6 9" id="KW-1133">Transmembrane helix</keyword>
<dbReference type="InterPro" id="IPR000425">
    <property type="entry name" value="MIP"/>
</dbReference>
<dbReference type="PROSITE" id="PS00221">
    <property type="entry name" value="MIP"/>
    <property type="match status" value="1"/>
</dbReference>
<comment type="similarity">
    <text evidence="2 8">Belongs to the MIP/aquaporin (TC 1.A.8) family.</text>
</comment>
<accession>A0A9P1BK85</accession>
<comment type="caution">
    <text evidence="10">The sequence shown here is derived from an EMBL/GenBank/DDBJ whole genome shotgun (WGS) entry which is preliminary data.</text>
</comment>
<dbReference type="PANTHER" id="PTHR19139:SF199">
    <property type="entry name" value="MIP17260P"/>
    <property type="match status" value="1"/>
</dbReference>
<evidence type="ECO:0000256" key="4">
    <source>
        <dbReference type="ARBA" id="ARBA00022475"/>
    </source>
</evidence>
<sequence>MTVMAVAYAIGHHSGGHLNCAVTFSLVLGGAVSWNQGLANLVAQCFASIVACILLTIIHPCEMDLTTTLATNIPAPGFTDWQVILAEAIGTFLLCFTVWETAVTKVASSGKNSCLVIGMSVFLAIQVLIHVDGCSINPNRSLGPALVSKLRGCSNYTEGGISALWMMWVGPLFGALLAALSRLVFAPKAVLLKQQMSVDWGAAHRSDTGFGFDSRTSLDLKAGLAELVGTGLLTFLGCGVASLNGADTAEKKLTIAMEFGLGVAVLAYGTGHHSGGQLNPAVTLSLVVGKAVTMEQGVVNLACQVLGCVIGAALLGAVVPCDKDLTMSLASNSVAPGYDLGHALFGEAVGTFLLCFTVWETAVVSVSQTGKNACLAIGGSVMISVCMLIPITGCSINPARSLGPAVVSRFRGCDNYAPGGLQDLWIMWLGPCLGGILAAFAHRPLSLLPVEQSPPGSPVTVD</sequence>
<dbReference type="Gene3D" id="1.20.1080.10">
    <property type="entry name" value="Glycerol uptake facilitator protein"/>
    <property type="match status" value="2"/>
</dbReference>
<dbReference type="Pfam" id="PF00230">
    <property type="entry name" value="MIP"/>
    <property type="match status" value="2"/>
</dbReference>
<evidence type="ECO:0000256" key="8">
    <source>
        <dbReference type="RuleBase" id="RU000477"/>
    </source>
</evidence>
<dbReference type="PRINTS" id="PR00783">
    <property type="entry name" value="MINTRINSICP"/>
</dbReference>
<keyword evidence="4" id="KW-1003">Cell membrane</keyword>
<dbReference type="SUPFAM" id="SSF81338">
    <property type="entry name" value="Aquaporin-like"/>
    <property type="match status" value="2"/>
</dbReference>
<evidence type="ECO:0000256" key="2">
    <source>
        <dbReference type="ARBA" id="ARBA00006175"/>
    </source>
</evidence>
<evidence type="ECO:0000256" key="9">
    <source>
        <dbReference type="SAM" id="Phobius"/>
    </source>
</evidence>
<feature type="transmembrane region" description="Helical" evidence="9">
    <location>
        <begin position="373"/>
        <end position="393"/>
    </location>
</feature>
<dbReference type="GO" id="GO:0005886">
    <property type="term" value="C:plasma membrane"/>
    <property type="evidence" value="ECO:0007669"/>
    <property type="project" value="UniProtKB-SubCell"/>
</dbReference>
<protein>
    <submittedName>
        <fullName evidence="12">Aquaporin-1</fullName>
    </submittedName>
</protein>
<evidence type="ECO:0000256" key="5">
    <source>
        <dbReference type="ARBA" id="ARBA00022692"/>
    </source>
</evidence>
<keyword evidence="7 9" id="KW-0472">Membrane</keyword>
<feature type="transmembrane region" description="Helical" evidence="9">
    <location>
        <begin position="114"/>
        <end position="131"/>
    </location>
</feature>
<feature type="transmembrane region" description="Helical" evidence="9">
    <location>
        <begin position="165"/>
        <end position="185"/>
    </location>
</feature>
<evidence type="ECO:0000256" key="7">
    <source>
        <dbReference type="ARBA" id="ARBA00023136"/>
    </source>
</evidence>
<feature type="transmembrane region" description="Helical" evidence="9">
    <location>
        <begin position="298"/>
        <end position="320"/>
    </location>
</feature>
<dbReference type="InterPro" id="IPR022357">
    <property type="entry name" value="MIP_CS"/>
</dbReference>
<feature type="transmembrane region" description="Helical" evidence="9">
    <location>
        <begin position="340"/>
        <end position="361"/>
    </location>
</feature>
<proteinExistence type="inferred from homology"/>
<evidence type="ECO:0000256" key="1">
    <source>
        <dbReference type="ARBA" id="ARBA00004651"/>
    </source>
</evidence>
<dbReference type="AlphaFoldDB" id="A0A9P1BK85"/>
<reference evidence="11" key="2">
    <citation type="submission" date="2024-04" db="EMBL/GenBank/DDBJ databases">
        <authorList>
            <person name="Chen Y."/>
            <person name="Shah S."/>
            <person name="Dougan E. K."/>
            <person name="Thang M."/>
            <person name="Chan C."/>
        </authorList>
    </citation>
    <scope>NUCLEOTIDE SEQUENCE [LARGE SCALE GENOMIC DNA]</scope>
</reference>
<gene>
    <name evidence="10" type="ORF">C1SCF055_LOCUS3296</name>
</gene>
<keyword evidence="13" id="KW-1185">Reference proteome</keyword>
<evidence type="ECO:0000313" key="13">
    <source>
        <dbReference type="Proteomes" id="UP001152797"/>
    </source>
</evidence>
<keyword evidence="3 8" id="KW-0813">Transport</keyword>
<dbReference type="InterPro" id="IPR034294">
    <property type="entry name" value="Aquaporin_transptr"/>
</dbReference>
<evidence type="ECO:0000256" key="6">
    <source>
        <dbReference type="ARBA" id="ARBA00022989"/>
    </source>
</evidence>
<dbReference type="EMBL" id="CAMXCT010000169">
    <property type="protein sequence ID" value="CAI3974934.1"/>
    <property type="molecule type" value="Genomic_DNA"/>
</dbReference>
<dbReference type="EMBL" id="CAMXCT020000169">
    <property type="protein sequence ID" value="CAL1128309.1"/>
    <property type="molecule type" value="Genomic_DNA"/>
</dbReference>
<dbReference type="InterPro" id="IPR023271">
    <property type="entry name" value="Aquaporin-like"/>
</dbReference>
<name>A0A9P1BK85_9DINO</name>
<dbReference type="OrthoDB" id="204128at2759"/>
<feature type="transmembrane region" description="Helical" evidence="9">
    <location>
        <begin position="41"/>
        <end position="61"/>
    </location>
</feature>
<comment type="subcellular location">
    <subcellularLocation>
        <location evidence="1">Cell membrane</location>
        <topology evidence="1">Multi-pass membrane protein</topology>
    </subcellularLocation>
</comment>
<dbReference type="Proteomes" id="UP001152797">
    <property type="component" value="Unassembled WGS sequence"/>
</dbReference>
<dbReference type="PANTHER" id="PTHR19139">
    <property type="entry name" value="AQUAPORIN TRANSPORTER"/>
    <property type="match status" value="1"/>
</dbReference>
<keyword evidence="5 8" id="KW-0812">Transmembrane</keyword>
<evidence type="ECO:0000313" key="10">
    <source>
        <dbReference type="EMBL" id="CAI3974934.1"/>
    </source>
</evidence>
<organism evidence="10">
    <name type="scientific">Cladocopium goreaui</name>
    <dbReference type="NCBI Taxonomy" id="2562237"/>
    <lineage>
        <taxon>Eukaryota</taxon>
        <taxon>Sar</taxon>
        <taxon>Alveolata</taxon>
        <taxon>Dinophyceae</taxon>
        <taxon>Suessiales</taxon>
        <taxon>Symbiodiniaceae</taxon>
        <taxon>Cladocopium</taxon>
    </lineage>
</organism>
<dbReference type="EMBL" id="CAMXCT030000169">
    <property type="protein sequence ID" value="CAL4762246.1"/>
    <property type="molecule type" value="Genomic_DNA"/>
</dbReference>
<evidence type="ECO:0000256" key="3">
    <source>
        <dbReference type="ARBA" id="ARBA00022448"/>
    </source>
</evidence>
<feature type="transmembrane region" description="Helical" evidence="9">
    <location>
        <begin position="81"/>
        <end position="102"/>
    </location>
</feature>
<feature type="transmembrane region" description="Helical" evidence="9">
    <location>
        <begin position="16"/>
        <end position="34"/>
    </location>
</feature>